<keyword evidence="3" id="KW-1185">Reference proteome</keyword>
<feature type="region of interest" description="Disordered" evidence="1">
    <location>
        <begin position="1"/>
        <end position="44"/>
    </location>
</feature>
<evidence type="ECO:0000313" key="3">
    <source>
        <dbReference type="Proteomes" id="UP000015105"/>
    </source>
</evidence>
<reference evidence="2" key="3">
    <citation type="journal article" date="2017" name="Nature">
        <title>Genome sequence of the progenitor of the wheat D genome Aegilops tauschii.</title>
        <authorList>
            <person name="Luo M.C."/>
            <person name="Gu Y.Q."/>
            <person name="Puiu D."/>
            <person name="Wang H."/>
            <person name="Twardziok S.O."/>
            <person name="Deal K.R."/>
            <person name="Huo N."/>
            <person name="Zhu T."/>
            <person name="Wang L."/>
            <person name="Wang Y."/>
            <person name="McGuire P.E."/>
            <person name="Liu S."/>
            <person name="Long H."/>
            <person name="Ramasamy R.K."/>
            <person name="Rodriguez J.C."/>
            <person name="Van S.L."/>
            <person name="Yuan L."/>
            <person name="Wang Z."/>
            <person name="Xia Z."/>
            <person name="Xiao L."/>
            <person name="Anderson O.D."/>
            <person name="Ouyang S."/>
            <person name="Liang Y."/>
            <person name="Zimin A.V."/>
            <person name="Pertea G."/>
            <person name="Qi P."/>
            <person name="Bennetzen J.L."/>
            <person name="Dai X."/>
            <person name="Dawson M.W."/>
            <person name="Muller H.G."/>
            <person name="Kugler K."/>
            <person name="Rivarola-Duarte L."/>
            <person name="Spannagl M."/>
            <person name="Mayer K.F.X."/>
            <person name="Lu F.H."/>
            <person name="Bevan M.W."/>
            <person name="Leroy P."/>
            <person name="Li P."/>
            <person name="You F.M."/>
            <person name="Sun Q."/>
            <person name="Liu Z."/>
            <person name="Lyons E."/>
            <person name="Wicker T."/>
            <person name="Salzberg S.L."/>
            <person name="Devos K.M."/>
            <person name="Dvorak J."/>
        </authorList>
    </citation>
    <scope>NUCLEOTIDE SEQUENCE [LARGE SCALE GENOMIC DNA]</scope>
    <source>
        <strain evidence="2">cv. AL8/78</strain>
    </source>
</reference>
<proteinExistence type="predicted"/>
<accession>A0A453RJW1</accession>
<protein>
    <submittedName>
        <fullName evidence="2">Uncharacterized protein</fullName>
    </submittedName>
</protein>
<dbReference type="EnsemblPlants" id="AET7Gv20606700.5">
    <property type="protein sequence ID" value="AET7Gv20606700.5"/>
    <property type="gene ID" value="AET7Gv20606700"/>
</dbReference>
<sequence>RAPPRGRAIRSLDRVKNNSQKIKKKHQTPLVSSCSSSAASRGPSDADLSVAVYFSLKKNAHYLFPFA</sequence>
<evidence type="ECO:0000256" key="1">
    <source>
        <dbReference type="SAM" id="MobiDB-lite"/>
    </source>
</evidence>
<dbReference type="Gramene" id="AET7Gv20606700.5">
    <property type="protein sequence ID" value="AET7Gv20606700.5"/>
    <property type="gene ID" value="AET7Gv20606700"/>
</dbReference>
<reference evidence="2" key="4">
    <citation type="submission" date="2019-03" db="UniProtKB">
        <authorList>
            <consortium name="EnsemblPlants"/>
        </authorList>
    </citation>
    <scope>IDENTIFICATION</scope>
</reference>
<dbReference type="Proteomes" id="UP000015105">
    <property type="component" value="Chromosome 7D"/>
</dbReference>
<evidence type="ECO:0000313" key="2">
    <source>
        <dbReference type="EnsemblPlants" id="AET7Gv20606700.5"/>
    </source>
</evidence>
<reference evidence="3" key="2">
    <citation type="journal article" date="2017" name="Nat. Plants">
        <title>The Aegilops tauschii genome reveals multiple impacts of transposons.</title>
        <authorList>
            <person name="Zhao G."/>
            <person name="Zou C."/>
            <person name="Li K."/>
            <person name="Wang K."/>
            <person name="Li T."/>
            <person name="Gao L."/>
            <person name="Zhang X."/>
            <person name="Wang H."/>
            <person name="Yang Z."/>
            <person name="Liu X."/>
            <person name="Jiang W."/>
            <person name="Mao L."/>
            <person name="Kong X."/>
            <person name="Jiao Y."/>
            <person name="Jia J."/>
        </authorList>
    </citation>
    <scope>NUCLEOTIDE SEQUENCE [LARGE SCALE GENOMIC DNA]</scope>
    <source>
        <strain evidence="3">cv. AL8/78</strain>
    </source>
</reference>
<reference evidence="2" key="5">
    <citation type="journal article" date="2021" name="G3 (Bethesda)">
        <title>Aegilops tauschii genome assembly Aet v5.0 features greater sequence contiguity and improved annotation.</title>
        <authorList>
            <person name="Wang L."/>
            <person name="Zhu T."/>
            <person name="Rodriguez J.C."/>
            <person name="Deal K.R."/>
            <person name="Dubcovsky J."/>
            <person name="McGuire P.E."/>
            <person name="Lux T."/>
            <person name="Spannagl M."/>
            <person name="Mayer K.F.X."/>
            <person name="Baldrich P."/>
            <person name="Meyers B.C."/>
            <person name="Huo N."/>
            <person name="Gu Y.Q."/>
            <person name="Zhou H."/>
            <person name="Devos K.M."/>
            <person name="Bennetzen J.L."/>
            <person name="Unver T."/>
            <person name="Budak H."/>
            <person name="Gulick P.J."/>
            <person name="Galiba G."/>
            <person name="Kalapos B."/>
            <person name="Nelson D.R."/>
            <person name="Li P."/>
            <person name="You F.M."/>
            <person name="Luo M.C."/>
            <person name="Dvorak J."/>
        </authorList>
    </citation>
    <scope>NUCLEOTIDE SEQUENCE [LARGE SCALE GENOMIC DNA]</scope>
    <source>
        <strain evidence="2">cv. AL8/78</strain>
    </source>
</reference>
<dbReference type="AlphaFoldDB" id="A0A453RJW1"/>
<organism evidence="2 3">
    <name type="scientific">Aegilops tauschii subsp. strangulata</name>
    <name type="common">Goatgrass</name>
    <dbReference type="NCBI Taxonomy" id="200361"/>
    <lineage>
        <taxon>Eukaryota</taxon>
        <taxon>Viridiplantae</taxon>
        <taxon>Streptophyta</taxon>
        <taxon>Embryophyta</taxon>
        <taxon>Tracheophyta</taxon>
        <taxon>Spermatophyta</taxon>
        <taxon>Magnoliopsida</taxon>
        <taxon>Liliopsida</taxon>
        <taxon>Poales</taxon>
        <taxon>Poaceae</taxon>
        <taxon>BOP clade</taxon>
        <taxon>Pooideae</taxon>
        <taxon>Triticodae</taxon>
        <taxon>Triticeae</taxon>
        <taxon>Triticinae</taxon>
        <taxon>Aegilops</taxon>
    </lineage>
</organism>
<name>A0A453RJW1_AEGTS</name>
<reference evidence="3" key="1">
    <citation type="journal article" date="2014" name="Science">
        <title>Ancient hybridizations among the ancestral genomes of bread wheat.</title>
        <authorList>
            <consortium name="International Wheat Genome Sequencing Consortium,"/>
            <person name="Marcussen T."/>
            <person name="Sandve S.R."/>
            <person name="Heier L."/>
            <person name="Spannagl M."/>
            <person name="Pfeifer M."/>
            <person name="Jakobsen K.S."/>
            <person name="Wulff B.B."/>
            <person name="Steuernagel B."/>
            <person name="Mayer K.F."/>
            <person name="Olsen O.A."/>
        </authorList>
    </citation>
    <scope>NUCLEOTIDE SEQUENCE [LARGE SCALE GENOMIC DNA]</scope>
    <source>
        <strain evidence="3">cv. AL8/78</strain>
    </source>
</reference>